<dbReference type="InterPro" id="IPR007016">
    <property type="entry name" value="O-antigen_ligase-rel_domated"/>
</dbReference>
<feature type="transmembrane region" description="Helical" evidence="6">
    <location>
        <begin position="233"/>
        <end position="251"/>
    </location>
</feature>
<dbReference type="GO" id="GO:0016874">
    <property type="term" value="F:ligase activity"/>
    <property type="evidence" value="ECO:0007669"/>
    <property type="project" value="UniProtKB-KW"/>
</dbReference>
<accession>A0ABV0BDG4</accession>
<feature type="region of interest" description="Disordered" evidence="5">
    <location>
        <begin position="1"/>
        <end position="23"/>
    </location>
</feature>
<feature type="domain" description="O-antigen ligase-related" evidence="7">
    <location>
        <begin position="241"/>
        <end position="381"/>
    </location>
</feature>
<evidence type="ECO:0000256" key="4">
    <source>
        <dbReference type="ARBA" id="ARBA00023136"/>
    </source>
</evidence>
<dbReference type="PANTHER" id="PTHR37422">
    <property type="entry name" value="TEICHURONIC ACID BIOSYNTHESIS PROTEIN TUAE"/>
    <property type="match status" value="1"/>
</dbReference>
<keyword evidence="2 6" id="KW-0812">Transmembrane</keyword>
<keyword evidence="4 6" id="KW-0472">Membrane</keyword>
<feature type="transmembrane region" description="Helical" evidence="6">
    <location>
        <begin position="55"/>
        <end position="72"/>
    </location>
</feature>
<dbReference type="SUPFAM" id="SSF48452">
    <property type="entry name" value="TPR-like"/>
    <property type="match status" value="1"/>
</dbReference>
<feature type="transmembrane region" description="Helical" evidence="6">
    <location>
        <begin position="133"/>
        <end position="154"/>
    </location>
</feature>
<proteinExistence type="predicted"/>
<feature type="transmembrane region" description="Helical" evidence="6">
    <location>
        <begin position="375"/>
        <end position="394"/>
    </location>
</feature>
<protein>
    <submittedName>
        <fullName evidence="8">O-antigen ligase family protein</fullName>
    </submittedName>
</protein>
<evidence type="ECO:0000313" key="9">
    <source>
        <dbReference type="Proteomes" id="UP001427805"/>
    </source>
</evidence>
<evidence type="ECO:0000256" key="6">
    <source>
        <dbReference type="SAM" id="Phobius"/>
    </source>
</evidence>
<comment type="caution">
    <text evidence="8">The sequence shown here is derived from an EMBL/GenBank/DDBJ whole genome shotgun (WGS) entry which is preliminary data.</text>
</comment>
<feature type="transmembrane region" description="Helical" evidence="6">
    <location>
        <begin position="208"/>
        <end position="226"/>
    </location>
</feature>
<keyword evidence="3 6" id="KW-1133">Transmembrane helix</keyword>
<dbReference type="Gene3D" id="2.60.120.260">
    <property type="entry name" value="Galactose-binding domain-like"/>
    <property type="match status" value="1"/>
</dbReference>
<comment type="subcellular location">
    <subcellularLocation>
        <location evidence="1">Membrane</location>
        <topology evidence="1">Multi-pass membrane protein</topology>
    </subcellularLocation>
</comment>
<feature type="transmembrane region" description="Helical" evidence="6">
    <location>
        <begin position="430"/>
        <end position="449"/>
    </location>
</feature>
<feature type="transmembrane region" description="Helical" evidence="6">
    <location>
        <begin position="257"/>
        <end position="274"/>
    </location>
</feature>
<dbReference type="EMBL" id="JBDIZK010000007">
    <property type="protein sequence ID" value="MEN3748105.1"/>
    <property type="molecule type" value="Genomic_DNA"/>
</dbReference>
<keyword evidence="9" id="KW-1185">Reference proteome</keyword>
<feature type="transmembrane region" description="Helical" evidence="6">
    <location>
        <begin position="79"/>
        <end position="98"/>
    </location>
</feature>
<dbReference type="Pfam" id="PF04932">
    <property type="entry name" value="Wzy_C"/>
    <property type="match status" value="1"/>
</dbReference>
<feature type="transmembrane region" description="Helical" evidence="6">
    <location>
        <begin position="470"/>
        <end position="491"/>
    </location>
</feature>
<evidence type="ECO:0000259" key="7">
    <source>
        <dbReference type="Pfam" id="PF04932"/>
    </source>
</evidence>
<reference evidence="8 9" key="1">
    <citation type="submission" date="2024-05" db="EMBL/GenBank/DDBJ databases">
        <title>Sphingomonas sp. HF-S3 16S ribosomal RNA gene Genome sequencing and assembly.</title>
        <authorList>
            <person name="Lee H."/>
        </authorList>
    </citation>
    <scope>NUCLEOTIDE SEQUENCE [LARGE SCALE GENOMIC DNA]</scope>
    <source>
        <strain evidence="8 9">HF-S3</strain>
    </source>
</reference>
<dbReference type="Gene3D" id="1.25.40.10">
    <property type="entry name" value="Tetratricopeptide repeat domain"/>
    <property type="match status" value="1"/>
</dbReference>
<feature type="transmembrane region" description="Helical" evidence="6">
    <location>
        <begin position="406"/>
        <end position="424"/>
    </location>
</feature>
<organism evidence="8 9">
    <name type="scientific">Sphingomonas rustica</name>
    <dbReference type="NCBI Taxonomy" id="3103142"/>
    <lineage>
        <taxon>Bacteria</taxon>
        <taxon>Pseudomonadati</taxon>
        <taxon>Pseudomonadota</taxon>
        <taxon>Alphaproteobacteria</taxon>
        <taxon>Sphingomonadales</taxon>
        <taxon>Sphingomonadaceae</taxon>
        <taxon>Sphingomonas</taxon>
    </lineage>
</organism>
<sequence length="870" mass="92131">MQADTAERDPDAGTRLPHRPPGSTERIDLHLAAGLLATAVLLGGSSGAIPARGTVIELLSVLVLAWTLWRSAGRRWPRTAWIACGLVLAIPVLQLVPIPEALWVQLPGHQTAVAIAGFVGNGQRPSITLDSNATWRALLSLVVPAAMFLSVIRLSGASRVLLLRVLVALALGSVVLGILQIASGSQHLYLFHDAVRGLPSGVFGNRNHQASFLVIAAVASMALAHLAPRSDMVSRISYCGLAALFAAGVFATASRAGMALLALSALLLLVMLFRRHFSWKVMTVLGLVVACVAILILKNEVVRDALSRFEMLADAGRYSIWREAFVTAEAYFPSGSGVGTFVNSYQAIEQLDLVGPAFVNRAHNDFLEMLIESGILGFGIVLALMVVFAVRAWSILTRRDREPDNTLGRSALLAILVLILHSLGDYPLRSFAGMAVCAMFAGMLFRPLVASARPDARAGDTPGGAIRSSVPASAIALAALLLAVPVAQAGLSDVAVARGNPELAATLWPGSADAATGRAEALLLKKDYDGAIASASDALRISSQRSRALRTIGLASIAKGNDEIGETAFALAARLGWRDALIQRWVFERSLAKGDMVPAAQAGDAMLRQGDQRAVVLRGFSTMIATPAGRAALVDRLASKPAWTGSFVASLDPATAQEGIAYTQFMTELAADGLLPDGAEVQAFFRNQISAGHVAQVVETWRRLNPDAKGDPTREIIDGSFDRFGSDGAGNGPFGWTVRATPAIILTTDMRSDLSGDPVLTVKSYASRRSTVVAQMLALRPGRYRLDFDVRPGDGAQQSLRVVLECDPSRKRLFRPGELPAGPDWTTVSVRFAIPDSGCAAQALRVVSEVAPSDGAAASFDSFRLSPATD</sequence>
<dbReference type="RefSeq" id="WP_346247118.1">
    <property type="nucleotide sequence ID" value="NZ_JBDIZK010000007.1"/>
</dbReference>
<feature type="compositionally biased region" description="Basic and acidic residues" evidence="5">
    <location>
        <begin position="1"/>
        <end position="12"/>
    </location>
</feature>
<evidence type="ECO:0000313" key="8">
    <source>
        <dbReference type="EMBL" id="MEN3748105.1"/>
    </source>
</evidence>
<evidence type="ECO:0000256" key="3">
    <source>
        <dbReference type="ARBA" id="ARBA00022989"/>
    </source>
</evidence>
<name>A0ABV0BDG4_9SPHN</name>
<dbReference type="InterPro" id="IPR051533">
    <property type="entry name" value="WaaL-like"/>
</dbReference>
<feature type="transmembrane region" description="Helical" evidence="6">
    <location>
        <begin position="161"/>
        <end position="182"/>
    </location>
</feature>
<evidence type="ECO:0000256" key="1">
    <source>
        <dbReference type="ARBA" id="ARBA00004141"/>
    </source>
</evidence>
<evidence type="ECO:0000256" key="2">
    <source>
        <dbReference type="ARBA" id="ARBA00022692"/>
    </source>
</evidence>
<evidence type="ECO:0000256" key="5">
    <source>
        <dbReference type="SAM" id="MobiDB-lite"/>
    </source>
</evidence>
<feature type="transmembrane region" description="Helical" evidence="6">
    <location>
        <begin position="281"/>
        <end position="297"/>
    </location>
</feature>
<dbReference type="PANTHER" id="PTHR37422:SF13">
    <property type="entry name" value="LIPOPOLYSACCHARIDE BIOSYNTHESIS PROTEIN PA4999-RELATED"/>
    <property type="match status" value="1"/>
</dbReference>
<dbReference type="InterPro" id="IPR011990">
    <property type="entry name" value="TPR-like_helical_dom_sf"/>
</dbReference>
<dbReference type="Proteomes" id="UP001427805">
    <property type="component" value="Unassembled WGS sequence"/>
</dbReference>
<feature type="transmembrane region" description="Helical" evidence="6">
    <location>
        <begin position="29"/>
        <end position="49"/>
    </location>
</feature>
<keyword evidence="8" id="KW-0436">Ligase</keyword>
<gene>
    <name evidence="8" type="ORF">TPR58_13090</name>
</gene>